<sequence length="471" mass="53881">MLMLNLQELLLQWLRNRSITINENDPHDRSQSIKVEYKSNHYQATCRPSITNIQSHREGYPTTLPKLSMRPASNSLASDAITWPSKLRGSYAWPRDGKGNTVNLNGDILREMSLHDHDSLKLSDNINYDSHAKVSLSPKFSNDWINNWIGTNEHQRAGLTELILRKNFEVLDPTKGHIKVWSRDVLVKQRSDAGMWVRTEAPSDWTIESPPPGMWHPKQKKFMYHRVVPDPSDLRVGRRRHRKYDAVIAVSDISTLESNHKWKMRDYGEVKRRIQILQITNNENSLNQTKTDPWMQINHENGLSGSSSVSTRLDVEGNYLVGQLEDLKNLSRDITEPPLSNVIEDVTLLARAVGGEGFSDITQDEVSALVNSEREGLSVEEVEEILNQPDDPEEFAGATDPVLSSKSIVKIIKLLEEAIDEAMEHNPILTRSSKFEHDCQAALYSYKEIDKDILRRLKQPLLTNYFDKTDK</sequence>
<comment type="caution">
    <text evidence="1">The sequence shown here is derived from an EMBL/GenBank/DDBJ whole genome shotgun (WGS) entry which is preliminary data.</text>
</comment>
<evidence type="ECO:0000313" key="2">
    <source>
        <dbReference type="Proteomes" id="UP001239111"/>
    </source>
</evidence>
<organism evidence="1 2">
    <name type="scientific">Eretmocerus hayati</name>
    <dbReference type="NCBI Taxonomy" id="131215"/>
    <lineage>
        <taxon>Eukaryota</taxon>
        <taxon>Metazoa</taxon>
        <taxon>Ecdysozoa</taxon>
        <taxon>Arthropoda</taxon>
        <taxon>Hexapoda</taxon>
        <taxon>Insecta</taxon>
        <taxon>Pterygota</taxon>
        <taxon>Neoptera</taxon>
        <taxon>Endopterygota</taxon>
        <taxon>Hymenoptera</taxon>
        <taxon>Apocrita</taxon>
        <taxon>Proctotrupomorpha</taxon>
        <taxon>Chalcidoidea</taxon>
        <taxon>Aphelinidae</taxon>
        <taxon>Aphelininae</taxon>
        <taxon>Eretmocerus</taxon>
    </lineage>
</organism>
<gene>
    <name evidence="1" type="ORF">QAD02_020344</name>
</gene>
<keyword evidence="2" id="KW-1185">Reference proteome</keyword>
<protein>
    <submittedName>
        <fullName evidence="1">Uncharacterized protein</fullName>
    </submittedName>
</protein>
<proteinExistence type="predicted"/>
<name>A0ACC2PQD4_9HYME</name>
<reference evidence="1" key="1">
    <citation type="submission" date="2023-04" db="EMBL/GenBank/DDBJ databases">
        <title>A chromosome-level genome assembly of the parasitoid wasp Eretmocerus hayati.</title>
        <authorList>
            <person name="Zhong Y."/>
            <person name="Liu S."/>
            <person name="Liu Y."/>
        </authorList>
    </citation>
    <scope>NUCLEOTIDE SEQUENCE</scope>
    <source>
        <strain evidence="1">ZJU_SS_LIU_2023</strain>
    </source>
</reference>
<dbReference type="EMBL" id="CM056741">
    <property type="protein sequence ID" value="KAJ8684552.1"/>
    <property type="molecule type" value="Genomic_DNA"/>
</dbReference>
<evidence type="ECO:0000313" key="1">
    <source>
        <dbReference type="EMBL" id="KAJ8684552.1"/>
    </source>
</evidence>
<dbReference type="Proteomes" id="UP001239111">
    <property type="component" value="Chromosome 1"/>
</dbReference>
<accession>A0ACC2PQD4</accession>